<feature type="signal peptide" evidence="1">
    <location>
        <begin position="1"/>
        <end position="19"/>
    </location>
</feature>
<dbReference type="RefSeq" id="WP_217147893.1">
    <property type="nucleotide sequence ID" value="NZ_JAFMOY010000103.1"/>
</dbReference>
<protein>
    <submittedName>
        <fullName evidence="3">Carboxymuconolactone decarboxylase family protein</fullName>
    </submittedName>
</protein>
<keyword evidence="1" id="KW-0732">Signal</keyword>
<proteinExistence type="predicted"/>
<name>A0ABS6LAE5_9GAMM</name>
<feature type="domain" description="Carboxymuconolactone decarboxylase-like" evidence="2">
    <location>
        <begin position="63"/>
        <end position="129"/>
    </location>
</feature>
<feature type="chain" id="PRO_5045049899" evidence="1">
    <location>
        <begin position="20"/>
        <end position="185"/>
    </location>
</feature>
<evidence type="ECO:0000313" key="3">
    <source>
        <dbReference type="EMBL" id="MBU9843908.1"/>
    </source>
</evidence>
<evidence type="ECO:0000313" key="4">
    <source>
        <dbReference type="Proteomes" id="UP000739284"/>
    </source>
</evidence>
<dbReference type="Proteomes" id="UP000739284">
    <property type="component" value="Unassembled WGS sequence"/>
</dbReference>
<dbReference type="PANTHER" id="PTHR34846:SF10">
    <property type="entry name" value="CYTOPLASMIC PROTEIN"/>
    <property type="match status" value="1"/>
</dbReference>
<gene>
    <name evidence="3" type="ORF">J1784_02595</name>
</gene>
<sequence length="185" mass="20928">MKILLSSFLIFCISNAAIAKDDITQRSYDDVQFKNNLLTTNQTNYLKIPKDWAHAYGSDSTTLTHLDANLAELVRLRVGQLDNCNYCVILHTRQTVKLGIPTAKVSSLSTWQQSHLFTDKEKAALAFAESLSGVNHANFQPAYEKLIEAKFSNPEIEELTNVVILMNIWSRIFMVQGKFSERPSE</sequence>
<keyword evidence="4" id="KW-1185">Reference proteome</keyword>
<evidence type="ECO:0000259" key="2">
    <source>
        <dbReference type="Pfam" id="PF02627"/>
    </source>
</evidence>
<dbReference type="PANTHER" id="PTHR34846">
    <property type="entry name" value="4-CARBOXYMUCONOLACTONE DECARBOXYLASE FAMILY PROTEIN (AFU_ORTHOLOGUE AFUA_6G11590)"/>
    <property type="match status" value="1"/>
</dbReference>
<dbReference type="Pfam" id="PF02627">
    <property type="entry name" value="CMD"/>
    <property type="match status" value="1"/>
</dbReference>
<dbReference type="EMBL" id="JAFMOY010000103">
    <property type="protein sequence ID" value="MBU9843908.1"/>
    <property type="molecule type" value="Genomic_DNA"/>
</dbReference>
<accession>A0ABS6LAE5</accession>
<organism evidence="3 4">
    <name type="scientific">Rahnella ecdela</name>
    <dbReference type="NCBI Taxonomy" id="2816250"/>
    <lineage>
        <taxon>Bacteria</taxon>
        <taxon>Pseudomonadati</taxon>
        <taxon>Pseudomonadota</taxon>
        <taxon>Gammaproteobacteria</taxon>
        <taxon>Enterobacterales</taxon>
        <taxon>Yersiniaceae</taxon>
        <taxon>Rahnella</taxon>
    </lineage>
</organism>
<comment type="caution">
    <text evidence="3">The sequence shown here is derived from an EMBL/GenBank/DDBJ whole genome shotgun (WGS) entry which is preliminary data.</text>
</comment>
<evidence type="ECO:0000256" key="1">
    <source>
        <dbReference type="SAM" id="SignalP"/>
    </source>
</evidence>
<dbReference type="InterPro" id="IPR003779">
    <property type="entry name" value="CMD-like"/>
</dbReference>
<reference evidence="3 4" key="1">
    <citation type="submission" date="2021-03" db="EMBL/GenBank/DDBJ databases">
        <title>Five novel Rahnella species.</title>
        <authorList>
            <person name="Brady C."/>
            <person name="Asselin J."/>
            <person name="Beer S."/>
            <person name="Bruberg M.B."/>
            <person name="Crampton B."/>
            <person name="Venter S."/>
            <person name="Arnold D."/>
            <person name="Denman S."/>
        </authorList>
    </citation>
    <scope>NUCLEOTIDE SEQUENCE [LARGE SCALE GENOMIC DNA]</scope>
    <source>
        <strain evidence="3 4">FRB 231</strain>
    </source>
</reference>